<name>A0A7Z7HU50_9PROT</name>
<evidence type="ECO:0000256" key="2">
    <source>
        <dbReference type="SAM" id="SignalP"/>
    </source>
</evidence>
<accession>A0A7Z7HU50</accession>
<feature type="chain" id="PRO_5030932195" evidence="2">
    <location>
        <begin position="26"/>
        <end position="244"/>
    </location>
</feature>
<keyword evidence="5" id="KW-1185">Reference proteome</keyword>
<dbReference type="GO" id="GO:0009279">
    <property type="term" value="C:cell outer membrane"/>
    <property type="evidence" value="ECO:0007669"/>
    <property type="project" value="UniProtKB-SubCell"/>
</dbReference>
<protein>
    <submittedName>
        <fullName evidence="4">OmpA domain protein transmembrane region-containing protein</fullName>
    </submittedName>
</protein>
<feature type="signal peptide" evidence="2">
    <location>
        <begin position="1"/>
        <end position="25"/>
    </location>
</feature>
<evidence type="ECO:0000259" key="3">
    <source>
        <dbReference type="Pfam" id="PF01389"/>
    </source>
</evidence>
<dbReference type="AlphaFoldDB" id="A0A7Z7HU50"/>
<sequence>MKRHLARLTCVAGAYLCVVSPAAHALEMAGSMYLVAAYGTTRVADQPMIDSVDNIVRSSLKNVSKIDSTVSSSDHGYKLQLGYEFTPHFAIEGGYVDLGRLTYKTSYETLTPSPFPDVLGDITTTFDPAHRQARVKGWNIAGVGIYPIDEEWSVFGKLGIIHARMQTLDTSERLPFNIKHNPFGSTRNGAESKWSSNIGIGASYRISDTLGIRAEAERFGKVGKREVTGSTDIDLVTLGLTARF</sequence>
<dbReference type="Pfam" id="PF01389">
    <property type="entry name" value="OmpA_membrane"/>
    <property type="match status" value="1"/>
</dbReference>
<dbReference type="InterPro" id="IPR000498">
    <property type="entry name" value="OmpA-like_TM_dom"/>
</dbReference>
<gene>
    <name evidence="4" type="ORF">SDENCHOL_21315</name>
</gene>
<dbReference type="Proteomes" id="UP000242886">
    <property type="component" value="Chromosome SDENCHOL"/>
</dbReference>
<organism evidence="4 5">
    <name type="scientific">Sterolibacterium denitrificans</name>
    <dbReference type="NCBI Taxonomy" id="157592"/>
    <lineage>
        <taxon>Bacteria</taxon>
        <taxon>Pseudomonadati</taxon>
        <taxon>Pseudomonadota</taxon>
        <taxon>Betaproteobacteria</taxon>
        <taxon>Nitrosomonadales</taxon>
        <taxon>Sterolibacteriaceae</taxon>
        <taxon>Sterolibacterium</taxon>
    </lineage>
</organism>
<evidence type="ECO:0000313" key="5">
    <source>
        <dbReference type="Proteomes" id="UP000242886"/>
    </source>
</evidence>
<dbReference type="Gene3D" id="2.40.160.20">
    <property type="match status" value="1"/>
</dbReference>
<keyword evidence="2" id="KW-0732">Signal</keyword>
<reference evidence="4" key="1">
    <citation type="submission" date="2017-03" db="EMBL/GenBank/DDBJ databases">
        <authorList>
            <consortium name="AG Boll"/>
        </authorList>
    </citation>
    <scope>NUCLEOTIDE SEQUENCE [LARGE SCALE GENOMIC DNA]</scope>
    <source>
        <strain evidence="4">Chol</strain>
    </source>
</reference>
<dbReference type="EMBL" id="LT837803">
    <property type="protein sequence ID" value="SMB32296.1"/>
    <property type="molecule type" value="Genomic_DNA"/>
</dbReference>
<keyword evidence="4" id="KW-0472">Membrane</keyword>
<dbReference type="InterPro" id="IPR011250">
    <property type="entry name" value="OMP/PagP_B-barrel"/>
</dbReference>
<comment type="subcellular location">
    <subcellularLocation>
        <location evidence="1">Cell outer membrane</location>
    </subcellularLocation>
</comment>
<feature type="domain" description="Outer membrane protein OmpA-like transmembrane" evidence="3">
    <location>
        <begin position="67"/>
        <end position="244"/>
    </location>
</feature>
<evidence type="ECO:0000313" key="4">
    <source>
        <dbReference type="EMBL" id="SMB32296.1"/>
    </source>
</evidence>
<keyword evidence="4" id="KW-0812">Transmembrane</keyword>
<dbReference type="SUPFAM" id="SSF56925">
    <property type="entry name" value="OMPA-like"/>
    <property type="match status" value="1"/>
</dbReference>
<proteinExistence type="predicted"/>
<evidence type="ECO:0000256" key="1">
    <source>
        <dbReference type="ARBA" id="ARBA00004442"/>
    </source>
</evidence>